<name>A0ABS9D5R8_9ALTE</name>
<proteinExistence type="inferred from homology"/>
<evidence type="ECO:0000256" key="3">
    <source>
        <dbReference type="ARBA" id="ARBA00022643"/>
    </source>
</evidence>
<dbReference type="Proteomes" id="UP001521137">
    <property type="component" value="Unassembled WGS sequence"/>
</dbReference>
<evidence type="ECO:0000313" key="6">
    <source>
        <dbReference type="EMBL" id="MCF2948216.1"/>
    </source>
</evidence>
<sequence length="211" mass="23307">MPDRYRAKLVNSLSGFKSANLVGTADRHGQTNLAIFSSVIHLGSSPALIGLISRPDSVERHTLRNILDTGQYTINQIHSGIYLDAHQTSARYEKSASEFTQTSLTPDFMPDCTAPFVKESKVKYGLKLKEVIDITSNNTQFVIGEITQIICDNSAITTDGYLDIEALNTITVSGLDSYHTTNRLSRLQYAKPNQKPSVININGEPIENDFL</sequence>
<organism evidence="6 7">
    <name type="scientific">Paraglaciecola algarum</name>
    <dbReference type="NCBI Taxonomy" id="3050085"/>
    <lineage>
        <taxon>Bacteria</taxon>
        <taxon>Pseudomonadati</taxon>
        <taxon>Pseudomonadota</taxon>
        <taxon>Gammaproteobacteria</taxon>
        <taxon>Alteromonadales</taxon>
        <taxon>Alteromonadaceae</taxon>
        <taxon>Paraglaciecola</taxon>
    </lineage>
</organism>
<dbReference type="PANTHER" id="PTHR33798:SF5">
    <property type="entry name" value="FLAVIN REDUCTASE LIKE DOMAIN-CONTAINING PROTEIN"/>
    <property type="match status" value="1"/>
</dbReference>
<evidence type="ECO:0000256" key="2">
    <source>
        <dbReference type="ARBA" id="ARBA00022630"/>
    </source>
</evidence>
<evidence type="ECO:0000256" key="4">
    <source>
        <dbReference type="ARBA" id="ARBA00038054"/>
    </source>
</evidence>
<comment type="similarity">
    <text evidence="4">Belongs to the flavoredoxin family.</text>
</comment>
<accession>A0ABS9D5R8</accession>
<dbReference type="InterPro" id="IPR012349">
    <property type="entry name" value="Split_barrel_FMN-bd"/>
</dbReference>
<dbReference type="Gene3D" id="2.30.110.10">
    <property type="entry name" value="Electron Transport, Fmn-binding Protein, Chain A"/>
    <property type="match status" value="1"/>
</dbReference>
<dbReference type="PANTHER" id="PTHR33798">
    <property type="entry name" value="FLAVOPROTEIN OXYGENASE"/>
    <property type="match status" value="1"/>
</dbReference>
<dbReference type="RefSeq" id="WP_235312313.1">
    <property type="nucleotide sequence ID" value="NZ_JAKGAS010000004.1"/>
</dbReference>
<comment type="cofactor">
    <cofactor evidence="1">
        <name>FMN</name>
        <dbReference type="ChEBI" id="CHEBI:58210"/>
    </cofactor>
</comment>
<protein>
    <submittedName>
        <fullName evidence="6">Flavin reductase</fullName>
    </submittedName>
</protein>
<gene>
    <name evidence="6" type="ORF">L0668_08875</name>
</gene>
<dbReference type="EMBL" id="JAKGAS010000004">
    <property type="protein sequence ID" value="MCF2948216.1"/>
    <property type="molecule type" value="Genomic_DNA"/>
</dbReference>
<evidence type="ECO:0000259" key="5">
    <source>
        <dbReference type="Pfam" id="PF01613"/>
    </source>
</evidence>
<keyword evidence="2" id="KW-0285">Flavoprotein</keyword>
<dbReference type="Pfam" id="PF01613">
    <property type="entry name" value="Flavin_Reduct"/>
    <property type="match status" value="1"/>
</dbReference>
<evidence type="ECO:0000256" key="1">
    <source>
        <dbReference type="ARBA" id="ARBA00001917"/>
    </source>
</evidence>
<feature type="domain" description="Flavin reductase like" evidence="5">
    <location>
        <begin position="15"/>
        <end position="155"/>
    </location>
</feature>
<keyword evidence="3" id="KW-0288">FMN</keyword>
<reference evidence="6 7" key="1">
    <citation type="submission" date="2022-01" db="EMBL/GenBank/DDBJ databases">
        <title>Paraglaciecola sp. G1-23.</title>
        <authorList>
            <person name="Jin M.S."/>
            <person name="Han D.M."/>
            <person name="Kim H.M."/>
            <person name="Jeon C.O."/>
        </authorList>
    </citation>
    <scope>NUCLEOTIDE SEQUENCE [LARGE SCALE GENOMIC DNA]</scope>
    <source>
        <strain evidence="6 7">G1-23</strain>
    </source>
</reference>
<dbReference type="SUPFAM" id="SSF50475">
    <property type="entry name" value="FMN-binding split barrel"/>
    <property type="match status" value="1"/>
</dbReference>
<evidence type="ECO:0000313" key="7">
    <source>
        <dbReference type="Proteomes" id="UP001521137"/>
    </source>
</evidence>
<comment type="caution">
    <text evidence="6">The sequence shown here is derived from an EMBL/GenBank/DDBJ whole genome shotgun (WGS) entry which is preliminary data.</text>
</comment>
<keyword evidence="7" id="KW-1185">Reference proteome</keyword>
<dbReference type="InterPro" id="IPR002563">
    <property type="entry name" value="Flavin_Rdtase-like_dom"/>
</dbReference>